<feature type="compositionally biased region" description="Polar residues" evidence="7">
    <location>
        <begin position="339"/>
        <end position="356"/>
    </location>
</feature>
<dbReference type="PANTHER" id="PTHR24394">
    <property type="entry name" value="ZINC FINGER PROTEIN"/>
    <property type="match status" value="1"/>
</dbReference>
<dbReference type="Pfam" id="PF00651">
    <property type="entry name" value="BTB"/>
    <property type="match status" value="1"/>
</dbReference>
<evidence type="ECO:0000256" key="5">
    <source>
        <dbReference type="ARBA" id="ARBA00022833"/>
    </source>
</evidence>
<dbReference type="InterPro" id="IPR011333">
    <property type="entry name" value="SKP1/BTB/POZ_sf"/>
</dbReference>
<evidence type="ECO:0000259" key="8">
    <source>
        <dbReference type="PROSITE" id="PS50097"/>
    </source>
</evidence>
<gene>
    <name evidence="9" type="ORF">NTJ_00377</name>
</gene>
<feature type="region of interest" description="Disordered" evidence="7">
    <location>
        <begin position="1222"/>
        <end position="1261"/>
    </location>
</feature>
<evidence type="ECO:0000313" key="9">
    <source>
        <dbReference type="EMBL" id="BES87571.1"/>
    </source>
</evidence>
<feature type="compositionally biased region" description="Acidic residues" evidence="7">
    <location>
        <begin position="1225"/>
        <end position="1246"/>
    </location>
</feature>
<feature type="region of interest" description="Disordered" evidence="7">
    <location>
        <begin position="812"/>
        <end position="841"/>
    </location>
</feature>
<dbReference type="Gene3D" id="3.30.160.60">
    <property type="entry name" value="Classic Zinc Finger"/>
    <property type="match status" value="2"/>
</dbReference>
<dbReference type="SUPFAM" id="SSF57667">
    <property type="entry name" value="beta-beta-alpha zinc fingers"/>
    <property type="match status" value="1"/>
</dbReference>
<keyword evidence="10" id="KW-1185">Reference proteome</keyword>
<dbReference type="InterPro" id="IPR036236">
    <property type="entry name" value="Znf_C2H2_sf"/>
</dbReference>
<feature type="compositionally biased region" description="Low complexity" evidence="7">
    <location>
        <begin position="532"/>
        <end position="541"/>
    </location>
</feature>
<proteinExistence type="predicted"/>
<evidence type="ECO:0000256" key="7">
    <source>
        <dbReference type="SAM" id="MobiDB-lite"/>
    </source>
</evidence>
<dbReference type="SMART" id="SM00225">
    <property type="entry name" value="BTB"/>
    <property type="match status" value="1"/>
</dbReference>
<dbReference type="EMBL" id="AP028909">
    <property type="protein sequence ID" value="BES87571.1"/>
    <property type="molecule type" value="Genomic_DNA"/>
</dbReference>
<protein>
    <submittedName>
        <fullName evidence="9">ZnF_C2H2</fullName>
    </submittedName>
</protein>
<evidence type="ECO:0000256" key="1">
    <source>
        <dbReference type="ARBA" id="ARBA00004123"/>
    </source>
</evidence>
<dbReference type="SUPFAM" id="SSF54695">
    <property type="entry name" value="POZ domain"/>
    <property type="match status" value="1"/>
</dbReference>
<evidence type="ECO:0000256" key="2">
    <source>
        <dbReference type="ARBA" id="ARBA00022723"/>
    </source>
</evidence>
<dbReference type="PROSITE" id="PS50097">
    <property type="entry name" value="BTB"/>
    <property type="match status" value="1"/>
</dbReference>
<sequence length="1261" mass="138471">MAADTKQNIKTLRVDNWAIFFLQRLQLMFAKGDACDLTLNFHTGQELKVHRLVLITCTTFFENLAKDGDTVVMPEDLPYTAVQPIINFLYSGKLEFKPELHAQLLTIAKSLDITILAKLLITQKNDNGMGIIMKNEDKKSPQRTFLATRIGPSASKSYITGKKLPIWRQRTFPFFKPPERRIIKEEEPKPRRFDWPDGKEPRDVLVLTTPSFTPLSYESENVFTPVIQPAKALGAAEVQSDSFVKNSPTPAIYTPLKRPSSAHVSTPEKIFKAAKKEPVEGKKDVLNTDVIDFSDDDDDGHFETIHTFGDSDDDQEMDTSVETPESKPDVLLAPAPEPQQESVPSQVTASPRSYSSAAAIHQNVRPVSPPVPVSHDTNLVSTSPPPAPTSISTPPVTPAPSSSQSLYTTPKPILKPINDSTAHTPGKKVRFSLVDEMKEVSTTFGTEECSLEKGDGSSDLQRGDPISAPTPLPPSESTPETASSSNVGEKYAQPPALVQPSSFTVSDTVSNKIALPSVDDADPQPSGSALLKSPAPTTYSATSTPKTIKKVAPAVATNHAKIIAEVLKKYPELVRNNKNIRLKISSPGTTNVTNLLTLDTKKTDGKSSYMVVKSYVKTEGGVKSSGSPYAVTASTSNLQELGSTTDRSWSCSICSTSAGQFDNYLRYRAHMREIHNEKLDPRCCEYCGYRTAKRNLLLYHLFTKHKVDPPQNVTFPKCDLCGYVAMSDTLLQRHVLTHKSLTDWPCPKCKILFKSSQSLRSHLFTCKKDVVVFSCTYCSEKFSSNIQLNDHSRNCAANPSLMAKQAAVPLTPLSPQPQEQSVPQPPAVTQDYEASNTSNRQEQNVEMIEVPLLDTESLGTKEHTFIQLPNGLILVPAQPQQLRRVDGQPLEAVGNEVALIRNGGSALDQMAVNQNITLLSSDGGEAGRNNVAGQMGLAMALPQDQHVILLDANSEFFIQGNDSVVVTRLNDAADEYIVPEVMDESMQELYTAQGLPYTVATSAASVSACSAVPVQSSQTVSDEQTNKQDDCGSTVVRVQNSSELDSVQIRHPDEMGTIIVQDVPQNSMDEQHHLYADEPSHPRPHMSINKELMDVVAMEVQRSPSFLESSVIMPEVPQAHHTVLRQTSSAVPTVKEFSSAPSVHNVYHRMESRKDVSIASDNVAEDEMVIEEDPSSNEGPQVAIRQESEDLQEEIIIKDDYDSEEERMAQRSAAKADSFVKDWGFDNEEESDGVDLAGEETDDENNDGNRRIGPSRVTVEL</sequence>
<dbReference type="PANTHER" id="PTHR24394:SF29">
    <property type="entry name" value="MYONEURIN"/>
    <property type="match status" value="1"/>
</dbReference>
<organism evidence="9 10">
    <name type="scientific">Nesidiocoris tenuis</name>
    <dbReference type="NCBI Taxonomy" id="355587"/>
    <lineage>
        <taxon>Eukaryota</taxon>
        <taxon>Metazoa</taxon>
        <taxon>Ecdysozoa</taxon>
        <taxon>Arthropoda</taxon>
        <taxon>Hexapoda</taxon>
        <taxon>Insecta</taxon>
        <taxon>Pterygota</taxon>
        <taxon>Neoptera</taxon>
        <taxon>Paraneoptera</taxon>
        <taxon>Hemiptera</taxon>
        <taxon>Heteroptera</taxon>
        <taxon>Panheteroptera</taxon>
        <taxon>Cimicomorpha</taxon>
        <taxon>Miridae</taxon>
        <taxon>Dicyphina</taxon>
        <taxon>Nesidiocoris</taxon>
    </lineage>
</organism>
<feature type="compositionally biased region" description="Acidic residues" evidence="7">
    <location>
        <begin position="310"/>
        <end position="319"/>
    </location>
</feature>
<dbReference type="Proteomes" id="UP001307889">
    <property type="component" value="Chromosome 1"/>
</dbReference>
<accession>A0ABN7A9L0</accession>
<feature type="domain" description="BTB" evidence="8">
    <location>
        <begin position="35"/>
        <end position="98"/>
    </location>
</feature>
<evidence type="ECO:0000256" key="6">
    <source>
        <dbReference type="ARBA" id="ARBA00023242"/>
    </source>
</evidence>
<keyword evidence="3" id="KW-0677">Repeat</keyword>
<dbReference type="InterPro" id="IPR013087">
    <property type="entry name" value="Znf_C2H2_type"/>
</dbReference>
<comment type="subcellular location">
    <subcellularLocation>
        <location evidence="1">Nucleus</location>
    </subcellularLocation>
</comment>
<keyword evidence="2" id="KW-0479">Metal-binding</keyword>
<keyword evidence="5" id="KW-0862">Zinc</keyword>
<reference evidence="9 10" key="1">
    <citation type="submission" date="2023-09" db="EMBL/GenBank/DDBJ databases">
        <title>Nesidiocoris tenuis whole genome shotgun sequence.</title>
        <authorList>
            <person name="Shibata T."/>
            <person name="Shimoda M."/>
            <person name="Kobayashi T."/>
            <person name="Uehara T."/>
        </authorList>
    </citation>
    <scope>NUCLEOTIDE SEQUENCE [LARGE SCALE GENOMIC DNA]</scope>
    <source>
        <strain evidence="9 10">Japan</strain>
    </source>
</reference>
<keyword evidence="4" id="KW-0863">Zinc-finger</keyword>
<evidence type="ECO:0000313" key="10">
    <source>
        <dbReference type="Proteomes" id="UP001307889"/>
    </source>
</evidence>
<feature type="compositionally biased region" description="Low complexity" evidence="7">
    <location>
        <begin position="389"/>
        <end position="405"/>
    </location>
</feature>
<evidence type="ECO:0000256" key="3">
    <source>
        <dbReference type="ARBA" id="ARBA00022737"/>
    </source>
</evidence>
<evidence type="ECO:0000256" key="4">
    <source>
        <dbReference type="ARBA" id="ARBA00022771"/>
    </source>
</evidence>
<feature type="compositionally biased region" description="Polar residues" evidence="7">
    <location>
        <begin position="832"/>
        <end position="841"/>
    </location>
</feature>
<feature type="region of interest" description="Disordered" evidence="7">
    <location>
        <begin position="442"/>
        <end position="490"/>
    </location>
</feature>
<dbReference type="SMART" id="SM00355">
    <property type="entry name" value="ZnF_C2H2"/>
    <property type="match status" value="5"/>
</dbReference>
<feature type="region of interest" description="Disordered" evidence="7">
    <location>
        <begin position="293"/>
        <end position="428"/>
    </location>
</feature>
<keyword evidence="6" id="KW-0539">Nucleus</keyword>
<dbReference type="Gene3D" id="3.30.710.10">
    <property type="entry name" value="Potassium Channel Kv1.1, Chain A"/>
    <property type="match status" value="1"/>
</dbReference>
<feature type="region of interest" description="Disordered" evidence="7">
    <location>
        <begin position="515"/>
        <end position="541"/>
    </location>
</feature>
<name>A0ABN7A9L0_9HEMI</name>
<dbReference type="InterPro" id="IPR000210">
    <property type="entry name" value="BTB/POZ_dom"/>
</dbReference>